<accession>A0A8C5GBT9</accession>
<proteinExistence type="predicted"/>
<organism evidence="3 4">
    <name type="scientific">Gouania willdenowi</name>
    <name type="common">Blunt-snouted clingfish</name>
    <name type="synonym">Lepadogaster willdenowi</name>
    <dbReference type="NCBI Taxonomy" id="441366"/>
    <lineage>
        <taxon>Eukaryota</taxon>
        <taxon>Metazoa</taxon>
        <taxon>Chordata</taxon>
        <taxon>Craniata</taxon>
        <taxon>Vertebrata</taxon>
        <taxon>Euteleostomi</taxon>
        <taxon>Actinopterygii</taxon>
        <taxon>Neopterygii</taxon>
        <taxon>Teleostei</taxon>
        <taxon>Neoteleostei</taxon>
        <taxon>Acanthomorphata</taxon>
        <taxon>Ovalentaria</taxon>
        <taxon>Blenniimorphae</taxon>
        <taxon>Blenniiformes</taxon>
        <taxon>Gobiesocoidei</taxon>
        <taxon>Gobiesocidae</taxon>
        <taxon>Gobiesocinae</taxon>
        <taxon>Gouania</taxon>
    </lineage>
</organism>
<reference evidence="3" key="2">
    <citation type="submission" date="2025-08" db="UniProtKB">
        <authorList>
            <consortium name="Ensembl"/>
        </authorList>
    </citation>
    <scope>IDENTIFICATION</scope>
</reference>
<feature type="coiled-coil region" evidence="1">
    <location>
        <begin position="206"/>
        <end position="237"/>
    </location>
</feature>
<dbReference type="GO" id="GO:0005794">
    <property type="term" value="C:Golgi apparatus"/>
    <property type="evidence" value="ECO:0007669"/>
    <property type="project" value="TreeGrafter"/>
</dbReference>
<evidence type="ECO:0000256" key="1">
    <source>
        <dbReference type="SAM" id="Coils"/>
    </source>
</evidence>
<name>A0A8C5GBT9_GOUWI</name>
<dbReference type="Proteomes" id="UP000694680">
    <property type="component" value="Chromosome 17"/>
</dbReference>
<evidence type="ECO:0000313" key="3">
    <source>
        <dbReference type="Ensembl" id="ENSGWIP00000027964.1"/>
    </source>
</evidence>
<sequence>MSDTQGTVCGSKPSSELQELVSRVASLEAQDERRMDIIHFKLYNSLIQAQARELSHLRQRMREGQGVIHILSQHLGDTTKAFEELLRANDIDYYMGQSFREQLAHSSALVHRVGTKISSGNITPPDHLHLFSSNEITPAPQRVETPSSCHALSETTEPSDRTSLASDEYQTNEDLDMCSDLDAGDFQHQEPEADGVNLMEEHLQEVRYLRQRLDESIRTNERLRQQLEEKLATVGREGGKYQTWVTWLGSVQAPKGNTQNNSNNSKQQQKYTNFL</sequence>
<protein>
    <submittedName>
        <fullName evidence="3">Uncharacterized protein</fullName>
    </submittedName>
</protein>
<feature type="region of interest" description="Disordered" evidence="2">
    <location>
        <begin position="140"/>
        <end position="166"/>
    </location>
</feature>
<keyword evidence="4" id="KW-1185">Reference proteome</keyword>
<dbReference type="PANTHER" id="PTHR46501">
    <property type="entry name" value="MYOMEGALIN"/>
    <property type="match status" value="1"/>
</dbReference>
<dbReference type="InterPro" id="IPR052593">
    <property type="entry name" value="MT-associated_AKAP9-binding"/>
</dbReference>
<keyword evidence="1" id="KW-0175">Coiled coil</keyword>
<dbReference type="AlphaFoldDB" id="A0A8C5GBT9"/>
<evidence type="ECO:0000313" key="4">
    <source>
        <dbReference type="Proteomes" id="UP000694680"/>
    </source>
</evidence>
<feature type="compositionally biased region" description="Low complexity" evidence="2">
    <location>
        <begin position="257"/>
        <end position="275"/>
    </location>
</feature>
<reference evidence="3" key="1">
    <citation type="submission" date="2020-06" db="EMBL/GenBank/DDBJ databases">
        <authorList>
            <consortium name="Wellcome Sanger Institute Data Sharing"/>
        </authorList>
    </citation>
    <scope>NUCLEOTIDE SEQUENCE [LARGE SCALE GENOMIC DNA]</scope>
</reference>
<dbReference type="Ensembl" id="ENSGWIT00000030506.1">
    <property type="protein sequence ID" value="ENSGWIP00000027964.1"/>
    <property type="gene ID" value="ENSGWIG00000014629.1"/>
</dbReference>
<dbReference type="GO" id="GO:0090063">
    <property type="term" value="P:positive regulation of microtubule nucleation"/>
    <property type="evidence" value="ECO:0007669"/>
    <property type="project" value="TreeGrafter"/>
</dbReference>
<feature type="compositionally biased region" description="Polar residues" evidence="2">
    <location>
        <begin position="144"/>
        <end position="166"/>
    </location>
</feature>
<dbReference type="GO" id="GO:0005813">
    <property type="term" value="C:centrosome"/>
    <property type="evidence" value="ECO:0007669"/>
    <property type="project" value="TreeGrafter"/>
</dbReference>
<dbReference type="GO" id="GO:1903358">
    <property type="term" value="P:regulation of Golgi organization"/>
    <property type="evidence" value="ECO:0007669"/>
    <property type="project" value="TreeGrafter"/>
</dbReference>
<reference evidence="3" key="3">
    <citation type="submission" date="2025-09" db="UniProtKB">
        <authorList>
            <consortium name="Ensembl"/>
        </authorList>
    </citation>
    <scope>IDENTIFICATION</scope>
</reference>
<feature type="region of interest" description="Disordered" evidence="2">
    <location>
        <begin position="253"/>
        <end position="275"/>
    </location>
</feature>
<dbReference type="GO" id="GO:0060090">
    <property type="term" value="F:molecular adaptor activity"/>
    <property type="evidence" value="ECO:0007669"/>
    <property type="project" value="TreeGrafter"/>
</dbReference>
<dbReference type="PANTHER" id="PTHR46501:SF2">
    <property type="entry name" value="MYOMEGALIN"/>
    <property type="match status" value="1"/>
</dbReference>
<dbReference type="GO" id="GO:0007098">
    <property type="term" value="P:centrosome cycle"/>
    <property type="evidence" value="ECO:0007669"/>
    <property type="project" value="TreeGrafter"/>
</dbReference>
<evidence type="ECO:0000256" key="2">
    <source>
        <dbReference type="SAM" id="MobiDB-lite"/>
    </source>
</evidence>